<organism evidence="2 3">
    <name type="scientific">Reticulomyxa filosa</name>
    <dbReference type="NCBI Taxonomy" id="46433"/>
    <lineage>
        <taxon>Eukaryota</taxon>
        <taxon>Sar</taxon>
        <taxon>Rhizaria</taxon>
        <taxon>Retaria</taxon>
        <taxon>Foraminifera</taxon>
        <taxon>Monothalamids</taxon>
        <taxon>Reticulomyxidae</taxon>
        <taxon>Reticulomyxa</taxon>
    </lineage>
</organism>
<feature type="transmembrane region" description="Helical" evidence="1">
    <location>
        <begin position="92"/>
        <end position="111"/>
    </location>
</feature>
<dbReference type="AlphaFoldDB" id="X6PBD5"/>
<protein>
    <submittedName>
        <fullName evidence="2">Uncharacterized protein</fullName>
    </submittedName>
</protein>
<sequence>MWWEMTEFLQEGPDVALRAACANHVLGCLQSYLQKEANTLYTHVTLKNLRQDTHSSLLQNILNIYFNTWEIVKEKNYPLVLKCSSVMQSYKSLLFVSLFGLGFVFGPVYFLSRLLTILFPVIFVVYVYCFGLWSHISTLQIGTTCAYACLLHIAPGSKYVQINWELLCTIKERYKLVKSILTREQLLTELLGKDLSDAVNSYLPKLNNFDVKTGNEITREEEENDSTSS</sequence>
<accession>X6PBD5</accession>
<evidence type="ECO:0000313" key="3">
    <source>
        <dbReference type="Proteomes" id="UP000023152"/>
    </source>
</evidence>
<gene>
    <name evidence="2" type="ORF">RFI_02108</name>
</gene>
<name>X6PBD5_RETFI</name>
<keyword evidence="1" id="KW-0812">Transmembrane</keyword>
<evidence type="ECO:0000256" key="1">
    <source>
        <dbReference type="SAM" id="Phobius"/>
    </source>
</evidence>
<dbReference type="EMBL" id="ASPP01002085">
    <property type="protein sequence ID" value="ETO34967.1"/>
    <property type="molecule type" value="Genomic_DNA"/>
</dbReference>
<keyword evidence="1" id="KW-0472">Membrane</keyword>
<comment type="caution">
    <text evidence="2">The sequence shown here is derived from an EMBL/GenBank/DDBJ whole genome shotgun (WGS) entry which is preliminary data.</text>
</comment>
<dbReference type="Proteomes" id="UP000023152">
    <property type="component" value="Unassembled WGS sequence"/>
</dbReference>
<evidence type="ECO:0000313" key="2">
    <source>
        <dbReference type="EMBL" id="ETO34967.1"/>
    </source>
</evidence>
<keyword evidence="3" id="KW-1185">Reference proteome</keyword>
<feature type="transmembrane region" description="Helical" evidence="1">
    <location>
        <begin position="117"/>
        <end position="133"/>
    </location>
</feature>
<keyword evidence="1" id="KW-1133">Transmembrane helix</keyword>
<reference evidence="2 3" key="1">
    <citation type="journal article" date="2013" name="Curr. Biol.">
        <title>The Genome of the Foraminiferan Reticulomyxa filosa.</title>
        <authorList>
            <person name="Glockner G."/>
            <person name="Hulsmann N."/>
            <person name="Schleicher M."/>
            <person name="Noegel A.A."/>
            <person name="Eichinger L."/>
            <person name="Gallinger C."/>
            <person name="Pawlowski J."/>
            <person name="Sierra R."/>
            <person name="Euteneuer U."/>
            <person name="Pillet L."/>
            <person name="Moustafa A."/>
            <person name="Platzer M."/>
            <person name="Groth M."/>
            <person name="Szafranski K."/>
            <person name="Schliwa M."/>
        </authorList>
    </citation>
    <scope>NUCLEOTIDE SEQUENCE [LARGE SCALE GENOMIC DNA]</scope>
</reference>
<proteinExistence type="predicted"/>